<evidence type="ECO:0000313" key="2">
    <source>
        <dbReference type="EMBL" id="KAF2141975.1"/>
    </source>
</evidence>
<dbReference type="RefSeq" id="XP_033397687.1">
    <property type="nucleotide sequence ID" value="XM_033537861.1"/>
</dbReference>
<evidence type="ECO:0000256" key="1">
    <source>
        <dbReference type="SAM" id="Phobius"/>
    </source>
</evidence>
<dbReference type="EMBL" id="ML995485">
    <property type="protein sequence ID" value="KAF2141975.1"/>
    <property type="molecule type" value="Genomic_DNA"/>
</dbReference>
<gene>
    <name evidence="2" type="ORF">K452DRAFT_24231</name>
</gene>
<keyword evidence="3" id="KW-1185">Reference proteome</keyword>
<keyword evidence="1" id="KW-0472">Membrane</keyword>
<accession>A0A6A6BF91</accession>
<dbReference type="Proteomes" id="UP000799438">
    <property type="component" value="Unassembled WGS sequence"/>
</dbReference>
<organism evidence="2 3">
    <name type="scientific">Aplosporella prunicola CBS 121167</name>
    <dbReference type="NCBI Taxonomy" id="1176127"/>
    <lineage>
        <taxon>Eukaryota</taxon>
        <taxon>Fungi</taxon>
        <taxon>Dikarya</taxon>
        <taxon>Ascomycota</taxon>
        <taxon>Pezizomycotina</taxon>
        <taxon>Dothideomycetes</taxon>
        <taxon>Dothideomycetes incertae sedis</taxon>
        <taxon>Botryosphaeriales</taxon>
        <taxon>Aplosporellaceae</taxon>
        <taxon>Aplosporella</taxon>
    </lineage>
</organism>
<name>A0A6A6BF91_9PEZI</name>
<keyword evidence="1" id="KW-0812">Transmembrane</keyword>
<sequence length="171" mass="19315">MSDVDVTPTGARGEHHGWGRAAAICEIEDTRALLLLRSLLRCTAHALLCWSNERGPWLGRWRRSWRRRRRGRDHLPTSSTRADDERLCLLVCVAGAAVVFFTLLSWGWVGVFQESYEGAQESVYCIRNTETVAASLTSFLHGLPRFEHLFADCHPTSRPTHASSRLHLPPP</sequence>
<dbReference type="AlphaFoldDB" id="A0A6A6BF91"/>
<proteinExistence type="predicted"/>
<keyword evidence="1" id="KW-1133">Transmembrane helix</keyword>
<protein>
    <submittedName>
        <fullName evidence="2">Uncharacterized protein</fullName>
    </submittedName>
</protein>
<evidence type="ECO:0000313" key="3">
    <source>
        <dbReference type="Proteomes" id="UP000799438"/>
    </source>
</evidence>
<dbReference type="GeneID" id="54295357"/>
<reference evidence="2" key="1">
    <citation type="journal article" date="2020" name="Stud. Mycol.">
        <title>101 Dothideomycetes genomes: a test case for predicting lifestyles and emergence of pathogens.</title>
        <authorList>
            <person name="Haridas S."/>
            <person name="Albert R."/>
            <person name="Binder M."/>
            <person name="Bloem J."/>
            <person name="Labutti K."/>
            <person name="Salamov A."/>
            <person name="Andreopoulos B."/>
            <person name="Baker S."/>
            <person name="Barry K."/>
            <person name="Bills G."/>
            <person name="Bluhm B."/>
            <person name="Cannon C."/>
            <person name="Castanera R."/>
            <person name="Culley D."/>
            <person name="Daum C."/>
            <person name="Ezra D."/>
            <person name="Gonzalez J."/>
            <person name="Henrissat B."/>
            <person name="Kuo A."/>
            <person name="Liang C."/>
            <person name="Lipzen A."/>
            <person name="Lutzoni F."/>
            <person name="Magnuson J."/>
            <person name="Mondo S."/>
            <person name="Nolan M."/>
            <person name="Ohm R."/>
            <person name="Pangilinan J."/>
            <person name="Park H.-J."/>
            <person name="Ramirez L."/>
            <person name="Alfaro M."/>
            <person name="Sun H."/>
            <person name="Tritt A."/>
            <person name="Yoshinaga Y."/>
            <person name="Zwiers L.-H."/>
            <person name="Turgeon B."/>
            <person name="Goodwin S."/>
            <person name="Spatafora J."/>
            <person name="Crous P."/>
            <person name="Grigoriev I."/>
        </authorList>
    </citation>
    <scope>NUCLEOTIDE SEQUENCE</scope>
    <source>
        <strain evidence="2">CBS 121167</strain>
    </source>
</reference>
<feature type="transmembrane region" description="Helical" evidence="1">
    <location>
        <begin position="87"/>
        <end position="109"/>
    </location>
</feature>